<feature type="transmembrane region" description="Helical" evidence="1">
    <location>
        <begin position="254"/>
        <end position="273"/>
    </location>
</feature>
<dbReference type="STRING" id="1492738.FEM21_04780"/>
<reference evidence="2 3" key="1">
    <citation type="submission" date="2014-05" db="EMBL/GenBank/DDBJ databases">
        <title>Genome Sequence of Flavobacterium sp. EM1321.</title>
        <authorList>
            <person name="Shin S.-K."/>
            <person name="Yi H."/>
        </authorList>
    </citation>
    <scope>NUCLEOTIDE SEQUENCE [LARGE SCALE GENOMIC DNA]</scope>
    <source>
        <strain evidence="2 3">EM1321</strain>
    </source>
</reference>
<feature type="transmembrane region" description="Helical" evidence="1">
    <location>
        <begin position="83"/>
        <end position="100"/>
    </location>
</feature>
<feature type="transmembrane region" description="Helical" evidence="1">
    <location>
        <begin position="302"/>
        <end position="324"/>
    </location>
</feature>
<keyword evidence="1" id="KW-1133">Transmembrane helix</keyword>
<sequence length="387" mass="43651">MIAQDKTKLENQFLIEEAHSLHDAKFISKEQLKEIETRLNYTKANTNIFLRFGFAVLGIFLYASICGFISLLSMNIIDHNFEAFIFIYAAMGFAGTEFLIHQNNTEKGLDDVFLIGGQLLFAVAIGVATEANELSIAITATLISFFSYLRYVKLVSVLIFCIASTATVAFGLFELGSIGKTILPFVLMIYALGIYFLTKKGTQKVQFLFYHKGILFLKNFCLLLFYCSGNYLVVRKLSEVLLETEIPANLDIPFAWFFYTFTVIVPLFYIFYALKMQERIMLWIGFISLGFTFYTIRYYHQILPIEIALILGGLLLFAIAYFSIKKLKDRTTGITFQPDRFINSSDFINTEALILTSQFGLKPETTVESPMEFGGGDFSGGGSSGGF</sequence>
<dbReference type="eggNOG" id="ENOG502ZHN5">
    <property type="taxonomic scope" value="Bacteria"/>
</dbReference>
<dbReference type="AlphaFoldDB" id="A0A066WZW5"/>
<dbReference type="RefSeq" id="WP_035657334.1">
    <property type="nucleotide sequence ID" value="NZ_JNCA01000003.1"/>
</dbReference>
<keyword evidence="1" id="KW-0472">Membrane</keyword>
<evidence type="ECO:0000313" key="3">
    <source>
        <dbReference type="Proteomes" id="UP000027064"/>
    </source>
</evidence>
<evidence type="ECO:0008006" key="4">
    <source>
        <dbReference type="Google" id="ProtNLM"/>
    </source>
</evidence>
<feature type="transmembrane region" description="Helical" evidence="1">
    <location>
        <begin position="112"/>
        <end position="128"/>
    </location>
</feature>
<evidence type="ECO:0000313" key="2">
    <source>
        <dbReference type="EMBL" id="KDN56459.1"/>
    </source>
</evidence>
<comment type="caution">
    <text evidence="2">The sequence shown here is derived from an EMBL/GenBank/DDBJ whole genome shotgun (WGS) entry which is preliminary data.</text>
</comment>
<feature type="transmembrane region" description="Helical" evidence="1">
    <location>
        <begin position="154"/>
        <end position="172"/>
    </location>
</feature>
<name>A0A066WZW5_9FLAO</name>
<protein>
    <recommendedName>
        <fullName evidence="4">DUF2157 domain-containing protein</fullName>
    </recommendedName>
</protein>
<proteinExistence type="predicted"/>
<feature type="transmembrane region" description="Helical" evidence="1">
    <location>
        <begin position="209"/>
        <end position="234"/>
    </location>
</feature>
<dbReference type="Proteomes" id="UP000027064">
    <property type="component" value="Unassembled WGS sequence"/>
</dbReference>
<feature type="transmembrane region" description="Helical" evidence="1">
    <location>
        <begin position="280"/>
        <end position="296"/>
    </location>
</feature>
<feature type="transmembrane region" description="Helical" evidence="1">
    <location>
        <begin position="178"/>
        <end position="197"/>
    </location>
</feature>
<feature type="transmembrane region" description="Helical" evidence="1">
    <location>
        <begin position="134"/>
        <end position="149"/>
    </location>
</feature>
<gene>
    <name evidence="2" type="ORF">FEM21_04780</name>
</gene>
<dbReference type="OrthoDB" id="660047at2"/>
<organism evidence="2 3">
    <name type="scientific">Flavobacterium seoulense</name>
    <dbReference type="NCBI Taxonomy" id="1492738"/>
    <lineage>
        <taxon>Bacteria</taxon>
        <taxon>Pseudomonadati</taxon>
        <taxon>Bacteroidota</taxon>
        <taxon>Flavobacteriia</taxon>
        <taxon>Flavobacteriales</taxon>
        <taxon>Flavobacteriaceae</taxon>
        <taxon>Flavobacterium</taxon>
    </lineage>
</organism>
<dbReference type="PATRIC" id="fig|1492738.3.peg.473"/>
<dbReference type="EMBL" id="JNCA01000003">
    <property type="protein sequence ID" value="KDN56459.1"/>
    <property type="molecule type" value="Genomic_DNA"/>
</dbReference>
<feature type="transmembrane region" description="Helical" evidence="1">
    <location>
        <begin position="48"/>
        <end position="77"/>
    </location>
</feature>
<keyword evidence="1" id="KW-0812">Transmembrane</keyword>
<keyword evidence="3" id="KW-1185">Reference proteome</keyword>
<evidence type="ECO:0000256" key="1">
    <source>
        <dbReference type="SAM" id="Phobius"/>
    </source>
</evidence>
<accession>A0A066WZW5</accession>